<sequence length="202" mass="22356">MASQPSSFVPRGWLLEDAVTADLNGDQRPDKVLALQQGKSVDYLSGGPRALVVLLSQADGSWRRVAYALHVLMEPTDFGPRTGRPHLSVVQGVLRIQQDGGSRYYVSRTQLFRIVLQTGRCRFIGEERKVVDSNGNGLSASYSTNLLTGKQIVVTDAGGETYKPRTRKLQLHLKPIYIEEVNNGATNSHGLPWLPKSYDSYQ</sequence>
<protein>
    <recommendedName>
        <fullName evidence="3">VCBS repeat-containing protein</fullName>
    </recommendedName>
</protein>
<dbReference type="RefSeq" id="WP_196284515.1">
    <property type="nucleotide sequence ID" value="NZ_JADQDP010000001.1"/>
</dbReference>
<keyword evidence="2" id="KW-1185">Reference proteome</keyword>
<comment type="caution">
    <text evidence="1">The sequence shown here is derived from an EMBL/GenBank/DDBJ whole genome shotgun (WGS) entry which is preliminary data.</text>
</comment>
<reference evidence="1 2" key="1">
    <citation type="submission" date="2020-11" db="EMBL/GenBank/DDBJ databases">
        <authorList>
            <person name="Kim M.K."/>
        </authorList>
    </citation>
    <scope>NUCLEOTIDE SEQUENCE [LARGE SCALE GENOMIC DNA]</scope>
    <source>
        <strain evidence="1 2">BT439</strain>
    </source>
</reference>
<evidence type="ECO:0008006" key="3">
    <source>
        <dbReference type="Google" id="ProtNLM"/>
    </source>
</evidence>
<dbReference type="Proteomes" id="UP000645610">
    <property type="component" value="Unassembled WGS sequence"/>
</dbReference>
<evidence type="ECO:0000313" key="2">
    <source>
        <dbReference type="Proteomes" id="UP000645610"/>
    </source>
</evidence>
<gene>
    <name evidence="1" type="ORF">I2I01_00750</name>
</gene>
<organism evidence="1 2">
    <name type="scientific">Hymenobacter properus</name>
    <dbReference type="NCBI Taxonomy" id="2791026"/>
    <lineage>
        <taxon>Bacteria</taxon>
        <taxon>Pseudomonadati</taxon>
        <taxon>Bacteroidota</taxon>
        <taxon>Cytophagia</taxon>
        <taxon>Cytophagales</taxon>
        <taxon>Hymenobacteraceae</taxon>
        <taxon>Hymenobacter</taxon>
    </lineage>
</organism>
<proteinExistence type="predicted"/>
<dbReference type="EMBL" id="JADQDP010000001">
    <property type="protein sequence ID" value="MBF9140142.1"/>
    <property type="molecule type" value="Genomic_DNA"/>
</dbReference>
<name>A0A931FGN3_9BACT</name>
<evidence type="ECO:0000313" key="1">
    <source>
        <dbReference type="EMBL" id="MBF9140142.1"/>
    </source>
</evidence>
<dbReference type="AlphaFoldDB" id="A0A931FGN3"/>
<accession>A0A931FGN3</accession>